<dbReference type="CDD" id="cd00090">
    <property type="entry name" value="HTH_ARSR"/>
    <property type="match status" value="1"/>
</dbReference>
<dbReference type="InterPro" id="IPR011991">
    <property type="entry name" value="ArsR-like_HTH"/>
</dbReference>
<proteinExistence type="predicted"/>
<name>A0ABW8SKU3_9CLOT</name>
<keyword evidence="6" id="KW-1185">Reference proteome</keyword>
<accession>A0ABW8SKU3</accession>
<dbReference type="PANTHER" id="PTHR42756:SF1">
    <property type="entry name" value="TRANSCRIPTIONAL REPRESSOR OF EMRAB OPERON"/>
    <property type="match status" value="1"/>
</dbReference>
<dbReference type="PROSITE" id="PS50995">
    <property type="entry name" value="HTH_MARR_2"/>
    <property type="match status" value="1"/>
</dbReference>
<organism evidence="5 6">
    <name type="scientific">Candidatus Clostridium eludens</name>
    <dbReference type="NCBI Taxonomy" id="3381663"/>
    <lineage>
        <taxon>Bacteria</taxon>
        <taxon>Bacillati</taxon>
        <taxon>Bacillota</taxon>
        <taxon>Clostridia</taxon>
        <taxon>Eubacteriales</taxon>
        <taxon>Clostridiaceae</taxon>
        <taxon>Clostridium</taxon>
    </lineage>
</organism>
<evidence type="ECO:0000313" key="6">
    <source>
        <dbReference type="Proteomes" id="UP001623660"/>
    </source>
</evidence>
<keyword evidence="1" id="KW-0805">Transcription regulation</keyword>
<protein>
    <submittedName>
        <fullName evidence="5">MarR family transcriptional regulator</fullName>
    </submittedName>
</protein>
<evidence type="ECO:0000313" key="5">
    <source>
        <dbReference type="EMBL" id="MFL0195435.1"/>
    </source>
</evidence>
<keyword evidence="2" id="KW-0238">DNA-binding</keyword>
<reference evidence="5 6" key="1">
    <citation type="submission" date="2024-11" db="EMBL/GenBank/DDBJ databases">
        <authorList>
            <person name="Heng Y.C."/>
            <person name="Lim A.C.H."/>
            <person name="Lee J.K.Y."/>
            <person name="Kittelmann S."/>
        </authorList>
    </citation>
    <scope>NUCLEOTIDE SEQUENCE [LARGE SCALE GENOMIC DNA]</scope>
    <source>
        <strain evidence="5 6">WILCCON 0269</strain>
    </source>
</reference>
<dbReference type="SUPFAM" id="SSF46785">
    <property type="entry name" value="Winged helix' DNA-binding domain"/>
    <property type="match status" value="1"/>
</dbReference>
<dbReference type="EMBL" id="JBJHZX010000009">
    <property type="protein sequence ID" value="MFL0195435.1"/>
    <property type="molecule type" value="Genomic_DNA"/>
</dbReference>
<dbReference type="Gene3D" id="1.10.10.10">
    <property type="entry name" value="Winged helix-like DNA-binding domain superfamily/Winged helix DNA-binding domain"/>
    <property type="match status" value="1"/>
</dbReference>
<dbReference type="SMART" id="SM00347">
    <property type="entry name" value="HTH_MARR"/>
    <property type="match status" value="1"/>
</dbReference>
<dbReference type="InterPro" id="IPR000835">
    <property type="entry name" value="HTH_MarR-typ"/>
</dbReference>
<feature type="domain" description="HTH marR-type" evidence="4">
    <location>
        <begin position="1"/>
        <end position="143"/>
    </location>
</feature>
<dbReference type="InterPro" id="IPR036390">
    <property type="entry name" value="WH_DNA-bd_sf"/>
</dbReference>
<dbReference type="PRINTS" id="PR00598">
    <property type="entry name" value="HTHMARR"/>
</dbReference>
<dbReference type="RefSeq" id="WP_406791557.1">
    <property type="nucleotide sequence ID" value="NZ_JBJHZX010000009.1"/>
</dbReference>
<evidence type="ECO:0000256" key="3">
    <source>
        <dbReference type="ARBA" id="ARBA00023163"/>
    </source>
</evidence>
<dbReference type="InterPro" id="IPR036388">
    <property type="entry name" value="WH-like_DNA-bd_sf"/>
</dbReference>
<gene>
    <name evidence="5" type="ORF">ACJDU8_07635</name>
</gene>
<evidence type="ECO:0000259" key="4">
    <source>
        <dbReference type="PROSITE" id="PS50995"/>
    </source>
</evidence>
<dbReference type="PANTHER" id="PTHR42756">
    <property type="entry name" value="TRANSCRIPTIONAL REGULATOR, MARR"/>
    <property type="match status" value="1"/>
</dbReference>
<sequence length="153" mass="17992">MDCNKNKLLVIKDIKKNLYDFFLLTKSVMNNSIHEENLPIAQLFFLYQLKEHGPYKVSELAKELGITPAAVTNLSNKFVNNGFIYRYRPESNRRVVMLCLTDKGDNFIEELNEIRFKFLEQVLSTLNEDDLKNIVSSFSKLNYAFENYKNENY</sequence>
<keyword evidence="3" id="KW-0804">Transcription</keyword>
<comment type="caution">
    <text evidence="5">The sequence shown here is derived from an EMBL/GenBank/DDBJ whole genome shotgun (WGS) entry which is preliminary data.</text>
</comment>
<evidence type="ECO:0000256" key="1">
    <source>
        <dbReference type="ARBA" id="ARBA00023015"/>
    </source>
</evidence>
<dbReference type="Proteomes" id="UP001623660">
    <property type="component" value="Unassembled WGS sequence"/>
</dbReference>
<dbReference type="Pfam" id="PF01047">
    <property type="entry name" value="MarR"/>
    <property type="match status" value="1"/>
</dbReference>
<evidence type="ECO:0000256" key="2">
    <source>
        <dbReference type="ARBA" id="ARBA00023125"/>
    </source>
</evidence>